<name>A0A9P0NRL3_9DIPT</name>
<feature type="signal peptide" evidence="1">
    <location>
        <begin position="1"/>
        <end position="20"/>
    </location>
</feature>
<evidence type="ECO:0000313" key="2">
    <source>
        <dbReference type="EMBL" id="CAH1735095.1"/>
    </source>
</evidence>
<proteinExistence type="predicted"/>
<keyword evidence="1" id="KW-0732">Signal</keyword>
<accession>A0A9P0NRL3</accession>
<sequence>MNFLLIFVVTLATITSDVFGGTGCTAKINLAAQLSDFIQHEYINYIIANSNHHTGALIAGIGNEANNLLTNMPSMSVSDSMLLSTLDDGSPFTAACLYDYFLGRANE</sequence>
<evidence type="ECO:0000313" key="3">
    <source>
        <dbReference type="Proteomes" id="UP001153620"/>
    </source>
</evidence>
<keyword evidence="3" id="KW-1185">Reference proteome</keyword>
<gene>
    <name evidence="2" type="ORF">CHIRRI_LOCUS14376</name>
</gene>
<evidence type="ECO:0000256" key="1">
    <source>
        <dbReference type="SAM" id="SignalP"/>
    </source>
</evidence>
<dbReference type="Proteomes" id="UP001153620">
    <property type="component" value="Chromosome 4"/>
</dbReference>
<organism evidence="2 3">
    <name type="scientific">Chironomus riparius</name>
    <dbReference type="NCBI Taxonomy" id="315576"/>
    <lineage>
        <taxon>Eukaryota</taxon>
        <taxon>Metazoa</taxon>
        <taxon>Ecdysozoa</taxon>
        <taxon>Arthropoda</taxon>
        <taxon>Hexapoda</taxon>
        <taxon>Insecta</taxon>
        <taxon>Pterygota</taxon>
        <taxon>Neoptera</taxon>
        <taxon>Endopterygota</taxon>
        <taxon>Diptera</taxon>
        <taxon>Nematocera</taxon>
        <taxon>Chironomoidea</taxon>
        <taxon>Chironomidae</taxon>
        <taxon>Chironominae</taxon>
        <taxon>Chironomus</taxon>
    </lineage>
</organism>
<dbReference type="AlphaFoldDB" id="A0A9P0NRL3"/>
<reference evidence="2" key="2">
    <citation type="submission" date="2022-10" db="EMBL/GenBank/DDBJ databases">
        <authorList>
            <consortium name="ENA_rothamsted_submissions"/>
            <consortium name="culmorum"/>
            <person name="King R."/>
        </authorList>
    </citation>
    <scope>NUCLEOTIDE SEQUENCE</scope>
</reference>
<feature type="chain" id="PRO_5040360416" evidence="1">
    <location>
        <begin position="21"/>
        <end position="107"/>
    </location>
</feature>
<dbReference type="EMBL" id="OU895880">
    <property type="protein sequence ID" value="CAH1735095.1"/>
    <property type="molecule type" value="Genomic_DNA"/>
</dbReference>
<dbReference type="OrthoDB" id="329835at2759"/>
<reference evidence="2" key="1">
    <citation type="submission" date="2022-01" db="EMBL/GenBank/DDBJ databases">
        <authorList>
            <person name="King R."/>
        </authorList>
    </citation>
    <scope>NUCLEOTIDE SEQUENCE</scope>
</reference>
<protein>
    <submittedName>
        <fullName evidence="2">Uncharacterized protein</fullName>
    </submittedName>
</protein>